<feature type="transmembrane region" description="Helical" evidence="8">
    <location>
        <begin position="177"/>
        <end position="202"/>
    </location>
</feature>
<keyword evidence="4 8" id="KW-0812">Transmembrane</keyword>
<dbReference type="PANTHER" id="PTHR23517:SF15">
    <property type="entry name" value="PROTON-DEPENDENT OLIGOPEPTIDE FAMILY TRANSPORT PROTEIN"/>
    <property type="match status" value="1"/>
</dbReference>
<keyword evidence="7 8" id="KW-0472">Membrane</keyword>
<keyword evidence="11" id="KW-1185">Reference proteome</keyword>
<evidence type="ECO:0000256" key="7">
    <source>
        <dbReference type="ARBA" id="ARBA00023136"/>
    </source>
</evidence>
<name>A0A2T5FXR2_9SPHN</name>
<evidence type="ECO:0000313" key="11">
    <source>
        <dbReference type="Proteomes" id="UP000244162"/>
    </source>
</evidence>
<dbReference type="SUPFAM" id="SSF103473">
    <property type="entry name" value="MFS general substrate transporter"/>
    <property type="match status" value="1"/>
</dbReference>
<dbReference type="InterPro" id="IPR020846">
    <property type="entry name" value="MFS_dom"/>
</dbReference>
<keyword evidence="6 8" id="KW-1133">Transmembrane helix</keyword>
<dbReference type="InterPro" id="IPR036259">
    <property type="entry name" value="MFS_trans_sf"/>
</dbReference>
<dbReference type="Pfam" id="PF00854">
    <property type="entry name" value="PTR2"/>
    <property type="match status" value="2"/>
</dbReference>
<feature type="domain" description="Major facilitator superfamily (MFS) profile" evidence="9">
    <location>
        <begin position="46"/>
        <end position="451"/>
    </location>
</feature>
<feature type="transmembrane region" description="Helical" evidence="8">
    <location>
        <begin position="139"/>
        <end position="157"/>
    </location>
</feature>
<reference evidence="10 11" key="1">
    <citation type="submission" date="2017-09" db="EMBL/GenBank/DDBJ databases">
        <title>Sphingomonas panjinensis sp.nov., isolated from oil-contaminated soil.</title>
        <authorList>
            <person name="Wang L."/>
            <person name="Chen L."/>
        </authorList>
    </citation>
    <scope>NUCLEOTIDE SEQUENCE [LARGE SCALE GENOMIC DNA]</scope>
    <source>
        <strain evidence="10 11">FW-11</strain>
    </source>
</reference>
<evidence type="ECO:0000256" key="1">
    <source>
        <dbReference type="ARBA" id="ARBA00004651"/>
    </source>
</evidence>
<keyword evidence="2" id="KW-0813">Transport</keyword>
<dbReference type="GO" id="GO:0006857">
    <property type="term" value="P:oligopeptide transport"/>
    <property type="evidence" value="ECO:0007669"/>
    <property type="project" value="InterPro"/>
</dbReference>
<evidence type="ECO:0000256" key="3">
    <source>
        <dbReference type="ARBA" id="ARBA00022475"/>
    </source>
</evidence>
<dbReference type="OrthoDB" id="9772725at2"/>
<feature type="transmembrane region" description="Helical" evidence="8">
    <location>
        <begin position="361"/>
        <end position="386"/>
    </location>
</feature>
<dbReference type="EMBL" id="NWBU01000009">
    <property type="protein sequence ID" value="PTQ10923.1"/>
    <property type="molecule type" value="Genomic_DNA"/>
</dbReference>
<organism evidence="10 11">
    <name type="scientific">Sphingomonas oleivorans</name>
    <dbReference type="NCBI Taxonomy" id="1735121"/>
    <lineage>
        <taxon>Bacteria</taxon>
        <taxon>Pseudomonadati</taxon>
        <taxon>Pseudomonadota</taxon>
        <taxon>Alphaproteobacteria</taxon>
        <taxon>Sphingomonadales</taxon>
        <taxon>Sphingomonadaceae</taxon>
        <taxon>Sphingomonas</taxon>
    </lineage>
</organism>
<dbReference type="Proteomes" id="UP000244162">
    <property type="component" value="Unassembled WGS sequence"/>
</dbReference>
<evidence type="ECO:0000256" key="6">
    <source>
        <dbReference type="ARBA" id="ARBA00022989"/>
    </source>
</evidence>
<keyword evidence="5" id="KW-0571">Peptide transport</keyword>
<feature type="transmembrane region" description="Helical" evidence="8">
    <location>
        <begin position="299"/>
        <end position="319"/>
    </location>
</feature>
<gene>
    <name evidence="10" type="ORF">CLG96_11105</name>
</gene>
<dbReference type="Gene3D" id="1.20.1250.20">
    <property type="entry name" value="MFS general substrate transporter like domains"/>
    <property type="match status" value="2"/>
</dbReference>
<evidence type="ECO:0000313" key="10">
    <source>
        <dbReference type="EMBL" id="PTQ10923.1"/>
    </source>
</evidence>
<evidence type="ECO:0000259" key="9">
    <source>
        <dbReference type="PROSITE" id="PS50850"/>
    </source>
</evidence>
<feature type="transmembrane region" description="Helical" evidence="8">
    <location>
        <begin position="331"/>
        <end position="355"/>
    </location>
</feature>
<evidence type="ECO:0000256" key="4">
    <source>
        <dbReference type="ARBA" id="ARBA00022692"/>
    </source>
</evidence>
<dbReference type="GO" id="GO:0005886">
    <property type="term" value="C:plasma membrane"/>
    <property type="evidence" value="ECO:0007669"/>
    <property type="project" value="UniProtKB-SubCell"/>
</dbReference>
<evidence type="ECO:0000256" key="2">
    <source>
        <dbReference type="ARBA" id="ARBA00022448"/>
    </source>
</evidence>
<dbReference type="InterPro" id="IPR018456">
    <property type="entry name" value="PTR2_symporter_CS"/>
</dbReference>
<evidence type="ECO:0000256" key="8">
    <source>
        <dbReference type="SAM" id="Phobius"/>
    </source>
</evidence>
<dbReference type="InterPro" id="IPR050171">
    <property type="entry name" value="MFS_Transporters"/>
</dbReference>
<keyword evidence="5" id="KW-0653">Protein transport</keyword>
<dbReference type="PROSITE" id="PS01022">
    <property type="entry name" value="PTR2_1"/>
    <property type="match status" value="1"/>
</dbReference>
<feature type="transmembrane region" description="Helical" evidence="8">
    <location>
        <begin position="426"/>
        <end position="446"/>
    </location>
</feature>
<feature type="transmembrane region" description="Helical" evidence="8">
    <location>
        <begin position="254"/>
        <end position="274"/>
    </location>
</feature>
<feature type="transmembrane region" description="Helical" evidence="8">
    <location>
        <begin position="208"/>
        <end position="229"/>
    </location>
</feature>
<dbReference type="PROSITE" id="PS50850">
    <property type="entry name" value="MFS"/>
    <property type="match status" value="1"/>
</dbReference>
<feature type="transmembrane region" description="Helical" evidence="8">
    <location>
        <begin position="90"/>
        <end position="109"/>
    </location>
</feature>
<dbReference type="CDD" id="cd17346">
    <property type="entry name" value="MFS_DtpA_like"/>
    <property type="match status" value="1"/>
</dbReference>
<feature type="transmembrane region" description="Helical" evidence="8">
    <location>
        <begin position="38"/>
        <end position="57"/>
    </location>
</feature>
<proteinExistence type="predicted"/>
<keyword evidence="3" id="KW-1003">Cell membrane</keyword>
<dbReference type="InterPro" id="IPR005279">
    <property type="entry name" value="Dipep/tripep_permease"/>
</dbReference>
<sequence>MTAEPLAPPIAPPHAEGTFFGQPRGLLYLAFTEAFERFSFYGMTSLLVLYMIGQLLLPGHVENIAGFATFRALIEALRGPLSTQALASQIYGLYAGFIYFTPVLGGIIADRLLGRRHAVMIGAVLMSAGHVAMAFDVSFLLALLLLVVGCGFLKGNISSQVGSLYPLADAAGRTRGFAIFSMAINFGAVAGPFSCGLLAQLYGWHVGFGAAGLLMLIGLAIYLSGYRYLPVDGAAPRAKAPKTARAGNGEWRRIAALIALMLISMFHSIAYYQVSNTAPVWISGNVDLTFFGLTVPVPWFQSVDPFFSVIGVPLLFALWKRQAAGRGEPGDIAKIGIGAAICAASNLLLALASLGSGKASILWPLAYSAGLGIAFLYYWPTLLALVSRAAPPAINATMIGGLFLTLFLGNNIIGWLGSFYEAMSHAAFWTMHAAIAATGALCILLFGRSLERLLATEPKPNA</sequence>
<accession>A0A2T5FXR2</accession>
<dbReference type="GO" id="GO:1904680">
    <property type="term" value="F:peptide transmembrane transporter activity"/>
    <property type="evidence" value="ECO:0007669"/>
    <property type="project" value="InterPro"/>
</dbReference>
<dbReference type="InterPro" id="IPR000109">
    <property type="entry name" value="POT_fam"/>
</dbReference>
<dbReference type="RefSeq" id="WP_107967976.1">
    <property type="nucleotide sequence ID" value="NZ_NWBU01000009.1"/>
</dbReference>
<comment type="subcellular location">
    <subcellularLocation>
        <location evidence="1">Cell membrane</location>
        <topology evidence="1">Multi-pass membrane protein</topology>
    </subcellularLocation>
</comment>
<comment type="caution">
    <text evidence="10">The sequence shown here is derived from an EMBL/GenBank/DDBJ whole genome shotgun (WGS) entry which is preliminary data.</text>
</comment>
<protein>
    <submittedName>
        <fullName evidence="10">MFS transporter</fullName>
    </submittedName>
</protein>
<dbReference type="PANTHER" id="PTHR23517">
    <property type="entry name" value="RESISTANCE PROTEIN MDTM, PUTATIVE-RELATED-RELATED"/>
    <property type="match status" value="1"/>
</dbReference>
<dbReference type="AlphaFoldDB" id="A0A2T5FXR2"/>
<feature type="transmembrane region" description="Helical" evidence="8">
    <location>
        <begin position="398"/>
        <end position="420"/>
    </location>
</feature>
<evidence type="ECO:0000256" key="5">
    <source>
        <dbReference type="ARBA" id="ARBA00022856"/>
    </source>
</evidence>